<dbReference type="InterPro" id="IPR029060">
    <property type="entry name" value="PIN-like_dom_sf"/>
</dbReference>
<evidence type="ECO:0000313" key="1">
    <source>
        <dbReference type="EMBL" id="RMD76940.1"/>
    </source>
</evidence>
<dbReference type="EMBL" id="RFKV01000081">
    <property type="protein sequence ID" value="RMD76940.1"/>
    <property type="molecule type" value="Genomic_DNA"/>
</dbReference>
<accession>A0A3M0YXU9</accession>
<dbReference type="SUPFAM" id="SSF88723">
    <property type="entry name" value="PIN domain-like"/>
    <property type="match status" value="1"/>
</dbReference>
<reference evidence="1 2" key="1">
    <citation type="submission" date="2018-10" db="EMBL/GenBank/DDBJ databases">
        <title>Thermophilic Lithotrophy and Phototrophy in an Intertidal, Iron-rich, Geothermal Spring.</title>
        <authorList>
            <person name="Ward L.M."/>
            <person name="Idei A."/>
            <person name="Nakagawa M."/>
            <person name="Ueno Y."/>
            <person name="Fischer W."/>
            <person name="Mcglynn S.E."/>
        </authorList>
    </citation>
    <scope>NUCLEOTIDE SEQUENCE [LARGE SCALE GENOMIC DNA]</scope>
    <source>
        <strain evidence="1">J137</strain>
    </source>
</reference>
<protein>
    <recommendedName>
        <fullName evidence="3">PIN domain-containing protein</fullName>
    </recommendedName>
</protein>
<gene>
    <name evidence="1" type="ORF">D6810_02505</name>
</gene>
<evidence type="ECO:0008006" key="3">
    <source>
        <dbReference type="Google" id="ProtNLM"/>
    </source>
</evidence>
<dbReference type="Gene3D" id="3.40.50.1010">
    <property type="entry name" value="5'-nuclease"/>
    <property type="match status" value="1"/>
</dbReference>
<dbReference type="Proteomes" id="UP000269410">
    <property type="component" value="Unassembled WGS sequence"/>
</dbReference>
<proteinExistence type="predicted"/>
<dbReference type="AlphaFoldDB" id="A0A3M0YXU9"/>
<name>A0A3M0YXU9_9BACT</name>
<organism evidence="1 2">
    <name type="scientific">Candidatus Dojkabacteria bacterium</name>
    <dbReference type="NCBI Taxonomy" id="2099670"/>
    <lineage>
        <taxon>Bacteria</taxon>
        <taxon>Candidatus Dojkabacteria</taxon>
    </lineage>
</organism>
<comment type="caution">
    <text evidence="1">The sequence shown here is derived from an EMBL/GenBank/DDBJ whole genome shotgun (WGS) entry which is preliminary data.</text>
</comment>
<evidence type="ECO:0000313" key="2">
    <source>
        <dbReference type="Proteomes" id="UP000269410"/>
    </source>
</evidence>
<sequence>MKDVVYVDTSIIIEFLNTGEGLLPIAYERYQMWIPATSLIDIFASKTFKDEKLEKDVIQFFKKYFSVTDVDREKSLVASKIVRDFKVTFSKACLWASAITEDIELLVDTLEDEIKAKEAGVKAIRLLQTGL</sequence>